<name>A0A2P4ZAM2_9HYPO</name>
<evidence type="ECO:0000313" key="2">
    <source>
        <dbReference type="EMBL" id="PON21317.1"/>
    </source>
</evidence>
<feature type="region of interest" description="Disordered" evidence="1">
    <location>
        <begin position="1"/>
        <end position="30"/>
    </location>
</feature>
<keyword evidence="3" id="KW-1185">Reference proteome</keyword>
<evidence type="ECO:0000256" key="1">
    <source>
        <dbReference type="SAM" id="MobiDB-lite"/>
    </source>
</evidence>
<dbReference type="GeneID" id="29988723"/>
<protein>
    <submittedName>
        <fullName evidence="2">Uncharacterized protein</fullName>
    </submittedName>
</protein>
<dbReference type="STRING" id="398673.A0A2P4ZAM2"/>
<comment type="caution">
    <text evidence="2">The sequence shown here is derived from an EMBL/GenBank/DDBJ whole genome shotgun (WGS) entry which is preliminary data.</text>
</comment>
<dbReference type="EMBL" id="JPDN02000051">
    <property type="protein sequence ID" value="PON21317.1"/>
    <property type="molecule type" value="Genomic_DNA"/>
</dbReference>
<proteinExistence type="predicted"/>
<dbReference type="AlphaFoldDB" id="A0A2P4ZAM2"/>
<evidence type="ECO:0000313" key="3">
    <source>
        <dbReference type="Proteomes" id="UP000054821"/>
    </source>
</evidence>
<dbReference type="Proteomes" id="UP000054821">
    <property type="component" value="Unassembled WGS sequence"/>
</dbReference>
<organism evidence="2 3">
    <name type="scientific">Trichoderma gamsii</name>
    <dbReference type="NCBI Taxonomy" id="398673"/>
    <lineage>
        <taxon>Eukaryota</taxon>
        <taxon>Fungi</taxon>
        <taxon>Dikarya</taxon>
        <taxon>Ascomycota</taxon>
        <taxon>Pezizomycotina</taxon>
        <taxon>Sordariomycetes</taxon>
        <taxon>Hypocreomycetidae</taxon>
        <taxon>Hypocreales</taxon>
        <taxon>Hypocreaceae</taxon>
        <taxon>Trichoderma</taxon>
    </lineage>
</organism>
<sequence>MKPSSGKGQGKGQGQGKGKGGNNNNNNKNGLGDAIGGALAQLGLDGVLNVGKINSLSGAQQIQLLSQITTIQTLADLSMVNSKQVAGALNQGFKSSGLNVVING</sequence>
<reference evidence="2 3" key="1">
    <citation type="journal article" date="2016" name="Genome Announc.">
        <title>Draft Whole-Genome Sequence of Trichoderma gamsii T6085, a Promising Biocontrol Agent of Fusarium Head Blight on Wheat.</title>
        <authorList>
            <person name="Baroncelli R."/>
            <person name="Zapparata A."/>
            <person name="Piaggeschi G."/>
            <person name="Sarrocco S."/>
            <person name="Vannacci G."/>
        </authorList>
    </citation>
    <scope>NUCLEOTIDE SEQUENCE [LARGE SCALE GENOMIC DNA]</scope>
    <source>
        <strain evidence="2 3">T6085</strain>
    </source>
</reference>
<accession>A0A2P4ZAM2</accession>
<feature type="compositionally biased region" description="Gly residues" evidence="1">
    <location>
        <begin position="7"/>
        <end position="21"/>
    </location>
</feature>
<dbReference type="RefSeq" id="XP_024404615.1">
    <property type="nucleotide sequence ID" value="XM_024550632.1"/>
</dbReference>
<gene>
    <name evidence="2" type="ORF">TGAM01_v209768</name>
</gene>